<keyword evidence="2" id="KW-0472">Membrane</keyword>
<evidence type="ECO:0000256" key="1">
    <source>
        <dbReference type="SAM" id="Coils"/>
    </source>
</evidence>
<keyword evidence="2" id="KW-0812">Transmembrane</keyword>
<proteinExistence type="predicted"/>
<sequence>MRDINLLRPLIEQEQEVAKSRGRFGFYITFTIILVLFITGLIFGTKFYLLYQAKALNSQKADLEKDTAEVQSIEDNINNFNNTITQLGSLDQNKLAWSTIYDNIAKSTPAEVKLNQVTLVSATANAAATAGSQSKSSTSAAPTSASKLKITGEAKSRRAIALFADKLQKIGGNFTTVDIISSKKTEATTTTSTNTEEKIDFEINVSLI</sequence>
<comment type="caution">
    <text evidence="3">The sequence shown here is derived from an EMBL/GenBank/DDBJ whole genome shotgun (WGS) entry which is preliminary data.</text>
</comment>
<dbReference type="AlphaFoldDB" id="A0A554LCD1"/>
<name>A0A554LCD1_9BACT</name>
<feature type="coiled-coil region" evidence="1">
    <location>
        <begin position="56"/>
        <end position="83"/>
    </location>
</feature>
<evidence type="ECO:0000256" key="2">
    <source>
        <dbReference type="SAM" id="Phobius"/>
    </source>
</evidence>
<feature type="transmembrane region" description="Helical" evidence="2">
    <location>
        <begin position="24"/>
        <end position="51"/>
    </location>
</feature>
<dbReference type="EMBL" id="VMGH01000079">
    <property type="protein sequence ID" value="TSC90551.1"/>
    <property type="molecule type" value="Genomic_DNA"/>
</dbReference>
<dbReference type="Proteomes" id="UP000318296">
    <property type="component" value="Unassembled WGS sequence"/>
</dbReference>
<accession>A0A554LCD1</accession>
<keyword evidence="1" id="KW-0175">Coiled coil</keyword>
<evidence type="ECO:0008006" key="5">
    <source>
        <dbReference type="Google" id="ProtNLM"/>
    </source>
</evidence>
<evidence type="ECO:0000313" key="4">
    <source>
        <dbReference type="Proteomes" id="UP000318296"/>
    </source>
</evidence>
<reference evidence="3 4" key="1">
    <citation type="submission" date="2017-07" db="EMBL/GenBank/DDBJ databases">
        <title>Mechanisms for carbon and nitrogen cycling indicate functional differentiation within the Candidate Phyla Radiation.</title>
        <authorList>
            <person name="Danczak R.E."/>
            <person name="Johnston M.D."/>
            <person name="Kenah C."/>
            <person name="Slattery M."/>
            <person name="Wrighton K.C."/>
            <person name="Wilkins M.J."/>
        </authorList>
    </citation>
    <scope>NUCLEOTIDE SEQUENCE [LARGE SCALE GENOMIC DNA]</scope>
    <source>
        <strain evidence="3">Licking1014_96</strain>
    </source>
</reference>
<protein>
    <recommendedName>
        <fullName evidence="5">Type IV pilus assembly protein PilN</fullName>
    </recommendedName>
</protein>
<keyword evidence="2" id="KW-1133">Transmembrane helix</keyword>
<evidence type="ECO:0000313" key="3">
    <source>
        <dbReference type="EMBL" id="TSC90551.1"/>
    </source>
</evidence>
<dbReference type="SUPFAM" id="SSF58100">
    <property type="entry name" value="Bacterial hemolysins"/>
    <property type="match status" value="1"/>
</dbReference>
<gene>
    <name evidence="3" type="ORF">CEN92_458</name>
</gene>
<organism evidence="3 4">
    <name type="scientific">Candidatus Berkelbacteria bacterium Licking1014_96</name>
    <dbReference type="NCBI Taxonomy" id="2017149"/>
    <lineage>
        <taxon>Bacteria</taxon>
        <taxon>Candidatus Berkelbacteria</taxon>
    </lineage>
</organism>